<feature type="region of interest" description="Disordered" evidence="1">
    <location>
        <begin position="164"/>
        <end position="260"/>
    </location>
</feature>
<sequence length="354" mass="38279">MPLKWLTLCPPSQPSLQLPFGLLFCTLRQPSQPLKPACPTSRCSVSPTEVPPFPSPSRSVQLPGPPSPSRPTLVPRPVSAGPPVPFPSQPVPLPVPTSRSSILADSSSPSRPVLLSRLHPSRLQFPVSAAIPTSRFFFMLRQPSQPLKPAAGPTSRFFFFTLRQPSQPLKPDGPTSRCSVSPTEVPPFPSPSQPLPLPGRPVPRLGRSSCPFSIPAGSSSPSRPGRSTGKWDRPERRREDGRPRLKGGKEGRKAKRGEPAAGFFFSTNESCADTMTTKQNSTQLMNVVWMPSGSPGECSQAGLGSTALKRDVGRSVKPFSRWSLQLNEYRWTPSGPYGRVGSQVAKSRPGCPLR</sequence>
<organism evidence="2 3">
    <name type="scientific">Liparis tanakae</name>
    <name type="common">Tanaka's snailfish</name>
    <dbReference type="NCBI Taxonomy" id="230148"/>
    <lineage>
        <taxon>Eukaryota</taxon>
        <taxon>Metazoa</taxon>
        <taxon>Chordata</taxon>
        <taxon>Craniata</taxon>
        <taxon>Vertebrata</taxon>
        <taxon>Euteleostomi</taxon>
        <taxon>Actinopterygii</taxon>
        <taxon>Neopterygii</taxon>
        <taxon>Teleostei</taxon>
        <taxon>Neoteleostei</taxon>
        <taxon>Acanthomorphata</taxon>
        <taxon>Eupercaria</taxon>
        <taxon>Perciformes</taxon>
        <taxon>Cottioidei</taxon>
        <taxon>Cottales</taxon>
        <taxon>Liparidae</taxon>
        <taxon>Liparis</taxon>
    </lineage>
</organism>
<name>A0A4Z2IZF7_9TELE</name>
<proteinExistence type="predicted"/>
<dbReference type="EMBL" id="SRLO01000033">
    <property type="protein sequence ID" value="TNN83370.1"/>
    <property type="molecule type" value="Genomic_DNA"/>
</dbReference>
<dbReference type="Proteomes" id="UP000314294">
    <property type="component" value="Unassembled WGS sequence"/>
</dbReference>
<comment type="caution">
    <text evidence="2">The sequence shown here is derived from an EMBL/GenBank/DDBJ whole genome shotgun (WGS) entry which is preliminary data.</text>
</comment>
<dbReference type="AlphaFoldDB" id="A0A4Z2IZF7"/>
<evidence type="ECO:0000313" key="2">
    <source>
        <dbReference type="EMBL" id="TNN83370.1"/>
    </source>
</evidence>
<feature type="compositionally biased region" description="Low complexity" evidence="1">
    <location>
        <begin position="217"/>
        <end position="227"/>
    </location>
</feature>
<evidence type="ECO:0000313" key="3">
    <source>
        <dbReference type="Proteomes" id="UP000314294"/>
    </source>
</evidence>
<feature type="region of interest" description="Disordered" evidence="1">
    <location>
        <begin position="33"/>
        <end position="111"/>
    </location>
</feature>
<feature type="region of interest" description="Disordered" evidence="1">
    <location>
        <begin position="333"/>
        <end position="354"/>
    </location>
</feature>
<evidence type="ECO:0000256" key="1">
    <source>
        <dbReference type="SAM" id="MobiDB-lite"/>
    </source>
</evidence>
<reference evidence="2 3" key="1">
    <citation type="submission" date="2019-03" db="EMBL/GenBank/DDBJ databases">
        <title>First draft genome of Liparis tanakae, snailfish: a comprehensive survey of snailfish specific genes.</title>
        <authorList>
            <person name="Kim W."/>
            <person name="Song I."/>
            <person name="Jeong J.-H."/>
            <person name="Kim D."/>
            <person name="Kim S."/>
            <person name="Ryu S."/>
            <person name="Song J.Y."/>
            <person name="Lee S.K."/>
        </authorList>
    </citation>
    <scope>NUCLEOTIDE SEQUENCE [LARGE SCALE GENOMIC DNA]</scope>
    <source>
        <tissue evidence="2">Muscle</tissue>
    </source>
</reference>
<accession>A0A4Z2IZF7</accession>
<feature type="compositionally biased region" description="Pro residues" evidence="1">
    <location>
        <begin position="184"/>
        <end position="201"/>
    </location>
</feature>
<feature type="compositionally biased region" description="Basic and acidic residues" evidence="1">
    <location>
        <begin position="229"/>
        <end position="251"/>
    </location>
</feature>
<feature type="compositionally biased region" description="Pro residues" evidence="1">
    <location>
        <begin position="80"/>
        <end position="95"/>
    </location>
</feature>
<protein>
    <submittedName>
        <fullName evidence="2">Uncharacterized protein</fullName>
    </submittedName>
</protein>
<keyword evidence="3" id="KW-1185">Reference proteome</keyword>
<gene>
    <name evidence="2" type="ORF">EYF80_006351</name>
</gene>